<dbReference type="EMBL" id="RQVQ01000006">
    <property type="protein sequence ID" value="RRJ92258.1"/>
    <property type="molecule type" value="Genomic_DNA"/>
</dbReference>
<dbReference type="Proteomes" id="UP000275719">
    <property type="component" value="Unassembled WGS sequence"/>
</dbReference>
<dbReference type="SMART" id="SM00899">
    <property type="entry name" value="FeoA"/>
    <property type="match status" value="1"/>
</dbReference>
<keyword evidence="1" id="KW-0408">Iron</keyword>
<evidence type="ECO:0000256" key="1">
    <source>
        <dbReference type="ARBA" id="ARBA00023004"/>
    </source>
</evidence>
<dbReference type="SUPFAM" id="SSF50037">
    <property type="entry name" value="C-terminal domain of transcriptional repressors"/>
    <property type="match status" value="1"/>
</dbReference>
<keyword evidence="4" id="KW-1185">Reference proteome</keyword>
<dbReference type="OrthoDB" id="9811076at2"/>
<feature type="domain" description="Ferrous iron transporter FeoA-like" evidence="2">
    <location>
        <begin position="1"/>
        <end position="72"/>
    </location>
</feature>
<dbReference type="PANTHER" id="PTHR42954">
    <property type="entry name" value="FE(2+) TRANSPORT PROTEIN A"/>
    <property type="match status" value="1"/>
</dbReference>
<proteinExistence type="predicted"/>
<reference evidence="3 4" key="1">
    <citation type="submission" date="2018-11" db="EMBL/GenBank/DDBJ databases">
        <title>Flavobacterium sp. nov., YIM 102701-2 draft genome.</title>
        <authorList>
            <person name="Li G."/>
            <person name="Jiang Y."/>
        </authorList>
    </citation>
    <scope>NUCLEOTIDE SEQUENCE [LARGE SCALE GENOMIC DNA]</scope>
    <source>
        <strain evidence="3 4">YIM 102701-2</strain>
    </source>
</reference>
<protein>
    <submittedName>
        <fullName evidence="3">Ferrous iron transport protein A</fullName>
    </submittedName>
</protein>
<dbReference type="AlphaFoldDB" id="A0A3P3WCY7"/>
<evidence type="ECO:0000313" key="4">
    <source>
        <dbReference type="Proteomes" id="UP000275719"/>
    </source>
</evidence>
<dbReference type="InterPro" id="IPR008988">
    <property type="entry name" value="Transcriptional_repressor_C"/>
</dbReference>
<organism evidence="3 4">
    <name type="scientific">Paenimyroides tangerinum</name>
    <dbReference type="NCBI Taxonomy" id="2488728"/>
    <lineage>
        <taxon>Bacteria</taxon>
        <taxon>Pseudomonadati</taxon>
        <taxon>Bacteroidota</taxon>
        <taxon>Flavobacteriia</taxon>
        <taxon>Flavobacteriales</taxon>
        <taxon>Flavobacteriaceae</taxon>
        <taxon>Paenimyroides</taxon>
    </lineage>
</organism>
<dbReference type="InterPro" id="IPR007167">
    <property type="entry name" value="Fe-transptr_FeoA-like"/>
</dbReference>
<dbReference type="GO" id="GO:0046914">
    <property type="term" value="F:transition metal ion binding"/>
    <property type="evidence" value="ECO:0007669"/>
    <property type="project" value="InterPro"/>
</dbReference>
<dbReference type="InterPro" id="IPR052713">
    <property type="entry name" value="FeoA"/>
</dbReference>
<accession>A0A3P3WCY7</accession>
<dbReference type="Pfam" id="PF04023">
    <property type="entry name" value="FeoA"/>
    <property type="match status" value="1"/>
</dbReference>
<evidence type="ECO:0000259" key="2">
    <source>
        <dbReference type="SMART" id="SM00899"/>
    </source>
</evidence>
<dbReference type="PANTHER" id="PTHR42954:SF2">
    <property type="entry name" value="FE(2+) TRANSPORT PROTEIN A"/>
    <property type="match status" value="1"/>
</dbReference>
<name>A0A3P3WCY7_9FLAO</name>
<evidence type="ECO:0000313" key="3">
    <source>
        <dbReference type="EMBL" id="RRJ92258.1"/>
    </source>
</evidence>
<dbReference type="Gene3D" id="2.30.30.90">
    <property type="match status" value="1"/>
</dbReference>
<sequence length="73" mass="8329">MKLDSLKINEKAIITQVNMDVVPLKLIELGFIEGNFVELLHIAPFNDPIYVKVNDSHISIRKELAKEITIEII</sequence>
<comment type="caution">
    <text evidence="3">The sequence shown here is derived from an EMBL/GenBank/DDBJ whole genome shotgun (WGS) entry which is preliminary data.</text>
</comment>
<dbReference type="RefSeq" id="WP_125017486.1">
    <property type="nucleotide sequence ID" value="NZ_RQVQ01000006.1"/>
</dbReference>
<gene>
    <name evidence="3" type="ORF">EG240_03515</name>
</gene>
<dbReference type="InterPro" id="IPR038157">
    <property type="entry name" value="FeoA_core_dom"/>
</dbReference>